<keyword evidence="3" id="KW-1185">Reference proteome</keyword>
<dbReference type="PROSITE" id="PS50097">
    <property type="entry name" value="BTB"/>
    <property type="match status" value="1"/>
</dbReference>
<sequence length="130" mass="14315">MHLPVKRSNIWYTNGSVILQAEGTQFRVHWGVLSENSPFFRHLSGFPQPSTQHSVDGYPTVELLGDSVADVSNLLKALYSPTFLAQTALPLPAIGALVRLGCKYEYQGIRCVGTLAVHDKTYSQLSRLAV</sequence>
<reference evidence="2" key="1">
    <citation type="submission" date="2023-03" db="EMBL/GenBank/DDBJ databases">
        <title>Massive genome expansion in bonnet fungi (Mycena s.s.) driven by repeated elements and novel gene families across ecological guilds.</title>
        <authorList>
            <consortium name="Lawrence Berkeley National Laboratory"/>
            <person name="Harder C.B."/>
            <person name="Miyauchi S."/>
            <person name="Viragh M."/>
            <person name="Kuo A."/>
            <person name="Thoen E."/>
            <person name="Andreopoulos B."/>
            <person name="Lu D."/>
            <person name="Skrede I."/>
            <person name="Drula E."/>
            <person name="Henrissat B."/>
            <person name="Morin E."/>
            <person name="Kohler A."/>
            <person name="Barry K."/>
            <person name="LaButti K."/>
            <person name="Morin E."/>
            <person name="Salamov A."/>
            <person name="Lipzen A."/>
            <person name="Mereny Z."/>
            <person name="Hegedus B."/>
            <person name="Baldrian P."/>
            <person name="Stursova M."/>
            <person name="Weitz H."/>
            <person name="Taylor A."/>
            <person name="Grigoriev I.V."/>
            <person name="Nagy L.G."/>
            <person name="Martin F."/>
            <person name="Kauserud H."/>
        </authorList>
    </citation>
    <scope>NUCLEOTIDE SEQUENCE</scope>
    <source>
        <strain evidence="2">CBHHK002</strain>
    </source>
</reference>
<dbReference type="EMBL" id="JARIHO010000014">
    <property type="protein sequence ID" value="KAJ7350356.1"/>
    <property type="molecule type" value="Genomic_DNA"/>
</dbReference>
<dbReference type="Gene3D" id="3.30.710.10">
    <property type="entry name" value="Potassium Channel Kv1.1, Chain A"/>
    <property type="match status" value="1"/>
</dbReference>
<dbReference type="Proteomes" id="UP001218218">
    <property type="component" value="Unassembled WGS sequence"/>
</dbReference>
<organism evidence="2 3">
    <name type="scientific">Mycena albidolilacea</name>
    <dbReference type="NCBI Taxonomy" id="1033008"/>
    <lineage>
        <taxon>Eukaryota</taxon>
        <taxon>Fungi</taxon>
        <taxon>Dikarya</taxon>
        <taxon>Basidiomycota</taxon>
        <taxon>Agaricomycotina</taxon>
        <taxon>Agaricomycetes</taxon>
        <taxon>Agaricomycetidae</taxon>
        <taxon>Agaricales</taxon>
        <taxon>Marasmiineae</taxon>
        <taxon>Mycenaceae</taxon>
        <taxon>Mycena</taxon>
    </lineage>
</organism>
<dbReference type="Pfam" id="PF00651">
    <property type="entry name" value="BTB"/>
    <property type="match status" value="1"/>
</dbReference>
<accession>A0AAD7A6S6</accession>
<evidence type="ECO:0000259" key="1">
    <source>
        <dbReference type="PROSITE" id="PS50097"/>
    </source>
</evidence>
<evidence type="ECO:0000313" key="2">
    <source>
        <dbReference type="EMBL" id="KAJ7350356.1"/>
    </source>
</evidence>
<name>A0AAD7A6S6_9AGAR</name>
<gene>
    <name evidence="2" type="ORF">DFH08DRAFT_861172</name>
</gene>
<evidence type="ECO:0000313" key="3">
    <source>
        <dbReference type="Proteomes" id="UP001218218"/>
    </source>
</evidence>
<dbReference type="SUPFAM" id="SSF54695">
    <property type="entry name" value="POZ domain"/>
    <property type="match status" value="1"/>
</dbReference>
<feature type="domain" description="BTB" evidence="1">
    <location>
        <begin position="15"/>
        <end position="80"/>
    </location>
</feature>
<dbReference type="CDD" id="cd18186">
    <property type="entry name" value="BTB_POZ_ZBTB_KLHL-like"/>
    <property type="match status" value="1"/>
</dbReference>
<proteinExistence type="predicted"/>
<protein>
    <recommendedName>
        <fullName evidence="1">BTB domain-containing protein</fullName>
    </recommendedName>
</protein>
<comment type="caution">
    <text evidence="2">The sequence shown here is derived from an EMBL/GenBank/DDBJ whole genome shotgun (WGS) entry which is preliminary data.</text>
</comment>
<dbReference type="InterPro" id="IPR011333">
    <property type="entry name" value="SKP1/BTB/POZ_sf"/>
</dbReference>
<dbReference type="InterPro" id="IPR000210">
    <property type="entry name" value="BTB/POZ_dom"/>
</dbReference>
<dbReference type="AlphaFoldDB" id="A0AAD7A6S6"/>